<dbReference type="InterPro" id="IPR005922">
    <property type="entry name" value="Phe_NH3-lyase"/>
</dbReference>
<dbReference type="InterPro" id="IPR022313">
    <property type="entry name" value="Phe/His_NH3-lyase_AS"/>
</dbReference>
<protein>
    <submittedName>
        <fullName evidence="4">Phenylalanine ammonium lyase</fullName>
    </submittedName>
</protein>
<dbReference type="GO" id="GO:0016841">
    <property type="term" value="F:ammonia-lyase activity"/>
    <property type="evidence" value="ECO:0007669"/>
    <property type="project" value="InterPro"/>
</dbReference>
<proteinExistence type="inferred from homology"/>
<dbReference type="Proteomes" id="UP000077266">
    <property type="component" value="Unassembled WGS sequence"/>
</dbReference>
<keyword evidence="5" id="KW-1185">Reference proteome</keyword>
<dbReference type="GO" id="GO:0005737">
    <property type="term" value="C:cytoplasm"/>
    <property type="evidence" value="ECO:0007669"/>
    <property type="project" value="InterPro"/>
</dbReference>
<dbReference type="InterPro" id="IPR024083">
    <property type="entry name" value="Fumarase/histidase_N"/>
</dbReference>
<dbReference type="PROSITE" id="PS00488">
    <property type="entry name" value="PAL_HISTIDASE"/>
    <property type="match status" value="1"/>
</dbReference>
<dbReference type="InterPro" id="IPR008948">
    <property type="entry name" value="L-Aspartase-like"/>
</dbReference>
<dbReference type="PANTHER" id="PTHR10362">
    <property type="entry name" value="HISTIDINE AMMONIA-LYASE"/>
    <property type="match status" value="1"/>
</dbReference>
<evidence type="ECO:0000313" key="4">
    <source>
        <dbReference type="EMBL" id="KZV83813.1"/>
    </source>
</evidence>
<name>A0A165D5A2_EXIGL</name>
<organism evidence="4 5">
    <name type="scientific">Exidia glandulosa HHB12029</name>
    <dbReference type="NCBI Taxonomy" id="1314781"/>
    <lineage>
        <taxon>Eukaryota</taxon>
        <taxon>Fungi</taxon>
        <taxon>Dikarya</taxon>
        <taxon>Basidiomycota</taxon>
        <taxon>Agaricomycotina</taxon>
        <taxon>Agaricomycetes</taxon>
        <taxon>Auriculariales</taxon>
        <taxon>Exidiaceae</taxon>
        <taxon>Exidia</taxon>
    </lineage>
</organism>
<sequence>MPRTISFLPMLAQSPLIANFMMTDNETLAARVEGAQSDGETPSASNSLLGSPTQTSSADTSLENSLLRETDRLDRLRPYPGILPCFLDGQAKLQELRRAKQPVSVDGRSLSVPALVVIARYDAEVKLDDRPDVKDAVLASRKALEDKLKSNTSIYGVSTGFGGSANTRTSHFNALGASLLQHHHSGILPLPNSQADLPLPLGDDYASLSMPVSWVRGAMVVRMNSLARGHSGVRWETVEQLGELVNRGVTPLVPLRGSISASGDLTPLAYVAGAISGHPHIRVRTRTPGEIVRASDPKLGLPPLRLQDKENLGIMNGTAFSAALGALAVHESVQLALLAQVCTALGTEALLGTQASHVPFIHDVCRPHPGQVECARTIHELLEGSGLATTGAVEKEVTIQEDGGHLRQDRYPLRTAAQYLGPWTEDILAAHATVTLECNTTTDNPLIDGTTGHVHHGGNFQAMAVTSAMEKTRLALFHVGKLLFAQLTELLNPLLNNGLPPSVAASEPSTDYHAKGLDINAASYVSEMGYLANPVSTHVQSAEMHNQAVNSLAFISARQTLTAIDVLSMLVSTYLYVLCQAIDIRVLQAEFSRPLPDILDSLLVSHFSISSDPALIRDLKQAIHGALLTSSTQDTHERMLHVAEASSLPLYRLGLPAVAVQAFVTDLSATLETRYNALRLDFLAGARGELTRVYMAPKTRKMYTFIREELGISMHGLVNSNGFLGKNGETDFGERSVGESVSVIYDAIRSGRVEKVLAGIFCDA</sequence>
<dbReference type="Gene3D" id="1.10.274.20">
    <property type="entry name" value="Phenylalanine ammonia-lyase 1, domain 3"/>
    <property type="match status" value="1"/>
</dbReference>
<accession>A0A165D5A2</accession>
<dbReference type="NCBIfam" id="TIGR01226">
    <property type="entry name" value="phe_am_lyase"/>
    <property type="match status" value="1"/>
</dbReference>
<keyword evidence="2 4" id="KW-0456">Lyase</keyword>
<dbReference type="InterPro" id="IPR023144">
    <property type="entry name" value="Phe_NH3-lyase_shielding_dom_sf"/>
</dbReference>
<dbReference type="SUPFAM" id="SSF48557">
    <property type="entry name" value="L-aspartase-like"/>
    <property type="match status" value="1"/>
</dbReference>
<comment type="similarity">
    <text evidence="1 2">Belongs to the PAL/histidase family.</text>
</comment>
<evidence type="ECO:0000256" key="1">
    <source>
        <dbReference type="ARBA" id="ARBA00007238"/>
    </source>
</evidence>
<dbReference type="CDD" id="cd00332">
    <property type="entry name" value="PAL-HAL"/>
    <property type="match status" value="1"/>
</dbReference>
<reference evidence="4 5" key="1">
    <citation type="journal article" date="2016" name="Mol. Biol. Evol.">
        <title>Comparative Genomics of Early-Diverging Mushroom-Forming Fungi Provides Insights into the Origins of Lignocellulose Decay Capabilities.</title>
        <authorList>
            <person name="Nagy L.G."/>
            <person name="Riley R."/>
            <person name="Tritt A."/>
            <person name="Adam C."/>
            <person name="Daum C."/>
            <person name="Floudas D."/>
            <person name="Sun H."/>
            <person name="Yadav J.S."/>
            <person name="Pangilinan J."/>
            <person name="Larsson K.H."/>
            <person name="Matsuura K."/>
            <person name="Barry K."/>
            <person name="Labutti K."/>
            <person name="Kuo R."/>
            <person name="Ohm R.A."/>
            <person name="Bhattacharya S.S."/>
            <person name="Shirouzu T."/>
            <person name="Yoshinaga Y."/>
            <person name="Martin F.M."/>
            <person name="Grigoriev I.V."/>
            <person name="Hibbett D.S."/>
        </authorList>
    </citation>
    <scope>NUCLEOTIDE SEQUENCE [LARGE SCALE GENOMIC DNA]</scope>
    <source>
        <strain evidence="4 5">HHB12029</strain>
    </source>
</reference>
<dbReference type="EMBL" id="KV426254">
    <property type="protein sequence ID" value="KZV83813.1"/>
    <property type="molecule type" value="Genomic_DNA"/>
</dbReference>
<dbReference type="STRING" id="1314781.A0A165D5A2"/>
<evidence type="ECO:0000256" key="3">
    <source>
        <dbReference type="SAM" id="MobiDB-lite"/>
    </source>
</evidence>
<gene>
    <name evidence="4" type="ORF">EXIGLDRAFT_727945</name>
</gene>
<dbReference type="OrthoDB" id="10051290at2759"/>
<evidence type="ECO:0000313" key="5">
    <source>
        <dbReference type="Proteomes" id="UP000077266"/>
    </source>
</evidence>
<dbReference type="InParanoid" id="A0A165D5A2"/>
<evidence type="ECO:0000256" key="2">
    <source>
        <dbReference type="RuleBase" id="RU003954"/>
    </source>
</evidence>
<feature type="compositionally biased region" description="Polar residues" evidence="3">
    <location>
        <begin position="38"/>
        <end position="63"/>
    </location>
</feature>
<feature type="region of interest" description="Disordered" evidence="3">
    <location>
        <begin position="34"/>
        <end position="63"/>
    </location>
</feature>
<dbReference type="Pfam" id="PF00221">
    <property type="entry name" value="Lyase_aromatic"/>
    <property type="match status" value="1"/>
</dbReference>
<dbReference type="Gene3D" id="1.10.275.10">
    <property type="entry name" value="Fumarase/aspartase (N-terminal domain)"/>
    <property type="match status" value="1"/>
</dbReference>
<dbReference type="InterPro" id="IPR001106">
    <property type="entry name" value="Aromatic_Lyase"/>
</dbReference>
<dbReference type="Gene3D" id="1.20.200.10">
    <property type="entry name" value="Fumarase/aspartase (Central domain)"/>
    <property type="match status" value="1"/>
</dbReference>
<dbReference type="AlphaFoldDB" id="A0A165D5A2"/>
<dbReference type="GO" id="GO:0006559">
    <property type="term" value="P:L-phenylalanine catabolic process"/>
    <property type="evidence" value="ECO:0007669"/>
    <property type="project" value="InterPro"/>
</dbReference>